<name>A0A6A5C8C8_NAEFO</name>
<sequence length="542" mass="62371">MYIPSPPPLNQFIINNQKTYRAHYSLHIQESPPVSGKNHLVRTGHKLVRFDDESEFVSKRIQIAAHFHSGVDCGKGSMIFMDHENALTHTNTLVQFGGVPVSENRSNISYACDDIWYLILPSHYNNVTCHIQWCKLQIPNHPHNSENKAEKSDSASLAYSKKLQRIFVMTYFNKIHTLCLKTLTWDIIRISLPCSYANCLYNHLDLYLLISYCRGQDETHFVQVDFNHIEKSLNEKSTPAMVEFKELDCTIHREVTRGKFLAVPNFSILSSSAKDIDTTKNSTQQDFNFYICGGINSATSMVSEIESIYRVNACNQSEIAKDIHLDSELLSDSRTNHFMTVIPHSSTQVFASNQEEEFSHGHHHALLITFFHKPSKSILFYEYDITANYNDVEIGNSITFGSHLYNYKYGTLKRLVHNKIPIQLVVSNAVLQSSLRPFLHCYVNEKEGRRIAVFVANNRMFYFLNLDYMNPIYCFRMSCPDLIKFCDITVRTRVNYCESTCNDRVELNEIPKQAQAPLGHTENGSQGRKRKFTNRNGHCELQ</sequence>
<dbReference type="OrthoDB" id="10530514at2759"/>
<gene>
    <name evidence="2" type="ORF">FDP41_010743</name>
</gene>
<organism evidence="2 3">
    <name type="scientific">Naegleria fowleri</name>
    <name type="common">Brain eating amoeba</name>
    <dbReference type="NCBI Taxonomy" id="5763"/>
    <lineage>
        <taxon>Eukaryota</taxon>
        <taxon>Discoba</taxon>
        <taxon>Heterolobosea</taxon>
        <taxon>Tetramitia</taxon>
        <taxon>Eutetramitia</taxon>
        <taxon>Vahlkampfiidae</taxon>
        <taxon>Naegleria</taxon>
    </lineage>
</organism>
<comment type="caution">
    <text evidence="2">The sequence shown here is derived from an EMBL/GenBank/DDBJ whole genome shotgun (WGS) entry which is preliminary data.</text>
</comment>
<evidence type="ECO:0000313" key="2">
    <source>
        <dbReference type="EMBL" id="KAF0982764.1"/>
    </source>
</evidence>
<dbReference type="GeneID" id="68117958"/>
<dbReference type="VEuPathDB" id="AmoebaDB:NF0106260"/>
<dbReference type="EMBL" id="VFQX01000007">
    <property type="protein sequence ID" value="KAF0982764.1"/>
    <property type="molecule type" value="Genomic_DNA"/>
</dbReference>
<dbReference type="Proteomes" id="UP000444721">
    <property type="component" value="Unassembled WGS sequence"/>
</dbReference>
<keyword evidence="3" id="KW-1185">Reference proteome</keyword>
<evidence type="ECO:0000313" key="3">
    <source>
        <dbReference type="Proteomes" id="UP000444721"/>
    </source>
</evidence>
<accession>A0A6A5C8C8</accession>
<evidence type="ECO:0000256" key="1">
    <source>
        <dbReference type="SAM" id="MobiDB-lite"/>
    </source>
</evidence>
<dbReference type="AlphaFoldDB" id="A0A6A5C8C8"/>
<proteinExistence type="predicted"/>
<dbReference type="RefSeq" id="XP_044567477.1">
    <property type="nucleotide sequence ID" value="XM_044701074.1"/>
</dbReference>
<protein>
    <submittedName>
        <fullName evidence="2">Uncharacterized protein</fullName>
    </submittedName>
</protein>
<dbReference type="VEuPathDB" id="AmoebaDB:NfTy_014400"/>
<dbReference type="VEuPathDB" id="AmoebaDB:FDP41_010743"/>
<reference evidence="2 3" key="1">
    <citation type="journal article" date="2019" name="Sci. Rep.">
        <title>Nanopore sequencing improves the draft genome of the human pathogenic amoeba Naegleria fowleri.</title>
        <authorList>
            <person name="Liechti N."/>
            <person name="Schurch N."/>
            <person name="Bruggmann R."/>
            <person name="Wittwer M."/>
        </authorList>
    </citation>
    <scope>NUCLEOTIDE SEQUENCE [LARGE SCALE GENOMIC DNA]</scope>
    <source>
        <strain evidence="2 3">ATCC 30894</strain>
    </source>
</reference>
<feature type="region of interest" description="Disordered" evidence="1">
    <location>
        <begin position="516"/>
        <end position="542"/>
    </location>
</feature>